<organism evidence="10 11">
    <name type="scientific">Paenibacillus cellulosilyticus</name>
    <dbReference type="NCBI Taxonomy" id="375489"/>
    <lineage>
        <taxon>Bacteria</taxon>
        <taxon>Bacillati</taxon>
        <taxon>Bacillota</taxon>
        <taxon>Bacilli</taxon>
        <taxon>Bacillales</taxon>
        <taxon>Paenibacillaceae</taxon>
        <taxon>Paenibacillus</taxon>
    </lineage>
</organism>
<keyword evidence="11" id="KW-1185">Reference proteome</keyword>
<proteinExistence type="inferred from homology"/>
<gene>
    <name evidence="10" type="ORF">DFQ01_12630</name>
</gene>
<dbReference type="CDD" id="cd06225">
    <property type="entry name" value="HAMP"/>
    <property type="match status" value="1"/>
</dbReference>
<evidence type="ECO:0000259" key="9">
    <source>
        <dbReference type="PROSITE" id="PS50885"/>
    </source>
</evidence>
<name>A0A2V2YMQ7_9BACL</name>
<dbReference type="EMBL" id="QGTQ01000026">
    <property type="protein sequence ID" value="PWV95559.1"/>
    <property type="molecule type" value="Genomic_DNA"/>
</dbReference>
<dbReference type="Gene3D" id="1.10.287.950">
    <property type="entry name" value="Methyl-accepting chemotaxis protein"/>
    <property type="match status" value="1"/>
</dbReference>
<keyword evidence="7" id="KW-0812">Transmembrane</keyword>
<feature type="transmembrane region" description="Helical" evidence="7">
    <location>
        <begin position="12"/>
        <end position="34"/>
    </location>
</feature>
<dbReference type="SUPFAM" id="SSF58104">
    <property type="entry name" value="Methyl-accepting chemotaxis protein (MCP) signaling domain"/>
    <property type="match status" value="1"/>
</dbReference>
<dbReference type="PANTHER" id="PTHR32089:SF114">
    <property type="entry name" value="METHYL-ACCEPTING CHEMOTAXIS PROTEIN MCPB"/>
    <property type="match status" value="1"/>
</dbReference>
<evidence type="ECO:0000256" key="5">
    <source>
        <dbReference type="ARBA" id="ARBA00029447"/>
    </source>
</evidence>
<reference evidence="10 11" key="1">
    <citation type="submission" date="2018-05" db="EMBL/GenBank/DDBJ databases">
        <title>Genomic Encyclopedia of Type Strains, Phase III (KMG-III): the genomes of soil and plant-associated and newly described type strains.</title>
        <authorList>
            <person name="Whitman W."/>
        </authorList>
    </citation>
    <scope>NUCLEOTIDE SEQUENCE [LARGE SCALE GENOMIC DNA]</scope>
    <source>
        <strain evidence="10 11">CECT 5696</strain>
    </source>
</reference>
<evidence type="ECO:0000256" key="2">
    <source>
        <dbReference type="ARBA" id="ARBA00022475"/>
    </source>
</evidence>
<dbReference type="PANTHER" id="PTHR32089">
    <property type="entry name" value="METHYL-ACCEPTING CHEMOTAXIS PROTEIN MCPB"/>
    <property type="match status" value="1"/>
</dbReference>
<evidence type="ECO:0000256" key="4">
    <source>
        <dbReference type="ARBA" id="ARBA00023224"/>
    </source>
</evidence>
<feature type="domain" description="HAMP" evidence="9">
    <location>
        <begin position="309"/>
        <end position="363"/>
    </location>
</feature>
<dbReference type="PROSITE" id="PS50111">
    <property type="entry name" value="CHEMOTAXIS_TRANSDUC_2"/>
    <property type="match status" value="1"/>
</dbReference>
<evidence type="ECO:0000256" key="1">
    <source>
        <dbReference type="ARBA" id="ARBA00004236"/>
    </source>
</evidence>
<evidence type="ECO:0000313" key="11">
    <source>
        <dbReference type="Proteomes" id="UP000246635"/>
    </source>
</evidence>
<keyword evidence="7" id="KW-1133">Transmembrane helix</keyword>
<comment type="caution">
    <text evidence="10">The sequence shown here is derived from an EMBL/GenBank/DDBJ whole genome shotgun (WGS) entry which is preliminary data.</text>
</comment>
<keyword evidence="4 6" id="KW-0807">Transducer</keyword>
<evidence type="ECO:0000259" key="8">
    <source>
        <dbReference type="PROSITE" id="PS50111"/>
    </source>
</evidence>
<dbReference type="PROSITE" id="PS50885">
    <property type="entry name" value="HAMP"/>
    <property type="match status" value="1"/>
</dbReference>
<comment type="subcellular location">
    <subcellularLocation>
        <location evidence="1">Cell membrane</location>
    </subcellularLocation>
</comment>
<dbReference type="GO" id="GO:0007165">
    <property type="term" value="P:signal transduction"/>
    <property type="evidence" value="ECO:0007669"/>
    <property type="project" value="UniProtKB-KW"/>
</dbReference>
<dbReference type="Gene3D" id="6.10.340.10">
    <property type="match status" value="1"/>
</dbReference>
<dbReference type="Pfam" id="PF00015">
    <property type="entry name" value="MCPsignal"/>
    <property type="match status" value="1"/>
</dbReference>
<dbReference type="GO" id="GO:0005886">
    <property type="term" value="C:plasma membrane"/>
    <property type="evidence" value="ECO:0007669"/>
    <property type="project" value="UniProtKB-SubCell"/>
</dbReference>
<feature type="transmembrane region" description="Helical" evidence="7">
    <location>
        <begin position="288"/>
        <end position="308"/>
    </location>
</feature>
<keyword evidence="3 7" id="KW-0472">Membrane</keyword>
<dbReference type="RefSeq" id="WP_110046386.1">
    <property type="nucleotide sequence ID" value="NZ_CP054613.1"/>
</dbReference>
<evidence type="ECO:0000256" key="7">
    <source>
        <dbReference type="SAM" id="Phobius"/>
    </source>
</evidence>
<dbReference type="Pfam" id="PF00672">
    <property type="entry name" value="HAMP"/>
    <property type="match status" value="1"/>
</dbReference>
<dbReference type="InterPro" id="IPR004089">
    <property type="entry name" value="MCPsignal_dom"/>
</dbReference>
<evidence type="ECO:0000256" key="3">
    <source>
        <dbReference type="ARBA" id="ARBA00023136"/>
    </source>
</evidence>
<comment type="similarity">
    <text evidence="5">Belongs to the methyl-accepting chemotaxis (MCP) protein family.</text>
</comment>
<dbReference type="SMART" id="SM00283">
    <property type="entry name" value="MA"/>
    <property type="match status" value="1"/>
</dbReference>
<dbReference type="AlphaFoldDB" id="A0A2V2YMQ7"/>
<dbReference type="SMART" id="SM00304">
    <property type="entry name" value="HAMP"/>
    <property type="match status" value="1"/>
</dbReference>
<keyword evidence="2" id="KW-1003">Cell membrane</keyword>
<dbReference type="Proteomes" id="UP000246635">
    <property type="component" value="Unassembled WGS sequence"/>
</dbReference>
<sequence length="668" mass="72483">MLISKSIKYKIIWPVIVVVMATIVALSVVVYQLAADSIQEKGRTTAKLAAIGLENALIARETTENVMETEMYGQATLVSYLVEKGLLTYQTAVELSKRSGIDEFWVTDSKGQVTVTNLGQNIDFNFGTDPKAQAYEFMDLINGKRDRVAQPAQVRTVDTKVYKFVGVSGWASKHIVQVGRDGARLMELESTIGAQPLINQIKEGLGDDIVFSAMADQEGKLLYSSEEATTTLNGELLEVAKGLQAKETAYVSSDFHGQRADFYVSSLSDGHYFVMAITTKVLDEIRNLTIGCAVAGLALSIAVVFFIVSRQTRRIKLLQQSMTAISEGDADLTHRLPAGYKDEIGEVSNAANRFFDQIHVIVKDVKRATAASKADTESIKSHSDQTVAISREIRMAVQEMASASATQAQDMEHGVEAVMQLTDAIDETKHNASQLHAYNQTLQEKQEQGNEAVAILSASMQRTVEMSNDVMGSLTQLKSDIDAIGDMAGTIAGISSQTNLLALNASIEASRAGEQGRGFAVVAAEIRKLADQSNVSASRIQELLGAVQHSAQQTVQSMQATTDIVQRQEQAVHVTSSMFLALRETFAKMNGAISQIAASMDQLMASKQTIASFIQTSSAMAEESAASAQEVLASTESQVSLIENVTDLTDRMVQIMNELESIVNRFKV</sequence>
<feature type="domain" description="Methyl-accepting transducer" evidence="8">
    <location>
        <begin position="382"/>
        <end position="632"/>
    </location>
</feature>
<evidence type="ECO:0000313" key="10">
    <source>
        <dbReference type="EMBL" id="PWV95559.1"/>
    </source>
</evidence>
<protein>
    <submittedName>
        <fullName evidence="10">Methyl-accepting chemotaxis protein</fullName>
    </submittedName>
</protein>
<dbReference type="InterPro" id="IPR003660">
    <property type="entry name" value="HAMP_dom"/>
</dbReference>
<evidence type="ECO:0000256" key="6">
    <source>
        <dbReference type="PROSITE-ProRule" id="PRU00284"/>
    </source>
</evidence>
<accession>A0A2V2YMQ7</accession>
<dbReference type="OrthoDB" id="369835at2"/>